<dbReference type="SUPFAM" id="SSF53335">
    <property type="entry name" value="S-adenosyl-L-methionine-dependent methyltransferases"/>
    <property type="match status" value="1"/>
</dbReference>
<gene>
    <name evidence="2" type="ORF">SAMN05660710_00883</name>
</gene>
<dbReference type="GO" id="GO:0032259">
    <property type="term" value="P:methylation"/>
    <property type="evidence" value="ECO:0007669"/>
    <property type="project" value="UniProtKB-KW"/>
</dbReference>
<dbReference type="STRING" id="336292.SAMN05660710_00883"/>
<dbReference type="Pfam" id="PF05050">
    <property type="entry name" value="Methyltransf_21"/>
    <property type="match status" value="1"/>
</dbReference>
<dbReference type="NCBIfam" id="TIGR01444">
    <property type="entry name" value="fkbM_fam"/>
    <property type="match status" value="1"/>
</dbReference>
<evidence type="ECO:0000313" key="2">
    <source>
        <dbReference type="EMBL" id="SCY16334.1"/>
    </source>
</evidence>
<feature type="domain" description="Methyltransferase FkbM" evidence="1">
    <location>
        <begin position="82"/>
        <end position="215"/>
    </location>
</feature>
<keyword evidence="2" id="KW-0808">Transferase</keyword>
<dbReference type="InterPro" id="IPR006342">
    <property type="entry name" value="FkbM_mtfrase"/>
</dbReference>
<dbReference type="RefSeq" id="WP_090740648.1">
    <property type="nucleotide sequence ID" value="NZ_FMVT01000002.1"/>
</dbReference>
<proteinExistence type="predicted"/>
<keyword evidence="2" id="KW-0489">Methyltransferase</keyword>
<dbReference type="AlphaFoldDB" id="A0A1G5DNQ2"/>
<dbReference type="GO" id="GO:0008168">
    <property type="term" value="F:methyltransferase activity"/>
    <property type="evidence" value="ECO:0007669"/>
    <property type="project" value="UniProtKB-KW"/>
</dbReference>
<dbReference type="OrthoDB" id="456767at2"/>
<dbReference type="InterPro" id="IPR029063">
    <property type="entry name" value="SAM-dependent_MTases_sf"/>
</dbReference>
<evidence type="ECO:0000313" key="3">
    <source>
        <dbReference type="Proteomes" id="UP000199502"/>
    </source>
</evidence>
<dbReference type="EMBL" id="FMVT01000002">
    <property type="protein sequence ID" value="SCY16334.1"/>
    <property type="molecule type" value="Genomic_DNA"/>
</dbReference>
<dbReference type="CDD" id="cd02440">
    <property type="entry name" value="AdoMet_MTases"/>
    <property type="match status" value="1"/>
</dbReference>
<dbReference type="Proteomes" id="UP000199502">
    <property type="component" value="Unassembled WGS sequence"/>
</dbReference>
<accession>A0A1G5DNQ2</accession>
<organism evidence="2 3">
    <name type="scientific">Paracoccus tibetensis</name>
    <dbReference type="NCBI Taxonomy" id="336292"/>
    <lineage>
        <taxon>Bacteria</taxon>
        <taxon>Pseudomonadati</taxon>
        <taxon>Pseudomonadota</taxon>
        <taxon>Alphaproteobacteria</taxon>
        <taxon>Rhodobacterales</taxon>
        <taxon>Paracoccaceae</taxon>
        <taxon>Paracoccus</taxon>
    </lineage>
</organism>
<name>A0A1G5DNQ2_9RHOB</name>
<keyword evidence="3" id="KW-1185">Reference proteome</keyword>
<sequence>MKPSPTPFQSNRPLVVHGVKVPIKEEEVSSVIWQALQSGNFEAKEAVIVRDLLVPGDRVLELGTGLGVITSVMANTPDVLIWSFDANPNIVALARRVLEANDIRNVEVDQGIFTSGDPDTVTFFIRRDFWMSSLIEEQGLYESTIELDTENLDFFVSTHGINVLVMDIEGAEKSLLAGASLTGVDRIFLELHDHLYGLSGVRSIFNVLSELGFSYEPRTSVGPCVLFQRDDGSVRPYND</sequence>
<protein>
    <submittedName>
        <fullName evidence="2">Methyltransferase, FkbM family</fullName>
    </submittedName>
</protein>
<reference evidence="2 3" key="1">
    <citation type="submission" date="2016-10" db="EMBL/GenBank/DDBJ databases">
        <authorList>
            <person name="de Groot N.N."/>
        </authorList>
    </citation>
    <scope>NUCLEOTIDE SEQUENCE [LARGE SCALE GENOMIC DNA]</scope>
    <source>
        <strain evidence="2 3">CGMCC 1.8925</strain>
    </source>
</reference>
<evidence type="ECO:0000259" key="1">
    <source>
        <dbReference type="Pfam" id="PF05050"/>
    </source>
</evidence>
<dbReference type="Gene3D" id="3.40.50.150">
    <property type="entry name" value="Vaccinia Virus protein VP39"/>
    <property type="match status" value="1"/>
</dbReference>